<dbReference type="EMBL" id="JAAGMP010000409">
    <property type="protein sequence ID" value="NEC18251.1"/>
    <property type="molecule type" value="Genomic_DNA"/>
</dbReference>
<dbReference type="Proteomes" id="UP000469670">
    <property type="component" value="Unassembled WGS sequence"/>
</dbReference>
<sequence>MSTTAAGTFELVWDEQPPYLTDEGTTLSKVVVTKTFTGDIQGTSVTELIKAMTSEPTSAGYVAIERLTGTVHGRKGTFILQHSAISTRGEGDLNIVIVPDSGTGELSTISGRLNVVPAEGTHSYTLEYELNDSV</sequence>
<dbReference type="InterPro" id="IPR023159">
    <property type="entry name" value="SO1590-like_sf"/>
</dbReference>
<organism evidence="1 2">
    <name type="scientific">Streptomyces parvus</name>
    <dbReference type="NCBI Taxonomy" id="66428"/>
    <lineage>
        <taxon>Bacteria</taxon>
        <taxon>Bacillati</taxon>
        <taxon>Actinomycetota</taxon>
        <taxon>Actinomycetes</taxon>
        <taxon>Kitasatosporales</taxon>
        <taxon>Streptomycetaceae</taxon>
        <taxon>Streptomyces</taxon>
    </lineage>
</organism>
<evidence type="ECO:0000313" key="2">
    <source>
        <dbReference type="Proteomes" id="UP000469670"/>
    </source>
</evidence>
<protein>
    <submittedName>
        <fullName evidence="1">DUF3224 domain-containing protein</fullName>
    </submittedName>
</protein>
<dbReference type="SUPFAM" id="SSF159238">
    <property type="entry name" value="SO1590-like"/>
    <property type="match status" value="1"/>
</dbReference>
<accession>A0A7K3RSN7</accession>
<dbReference type="AlphaFoldDB" id="A0A7K3RSN7"/>
<proteinExistence type="predicted"/>
<evidence type="ECO:0000313" key="1">
    <source>
        <dbReference type="EMBL" id="NEC18251.1"/>
    </source>
</evidence>
<gene>
    <name evidence="1" type="ORF">G3I50_08240</name>
</gene>
<dbReference type="RefSeq" id="WP_100564356.1">
    <property type="nucleotide sequence ID" value="NZ_JAAGMP010000409.1"/>
</dbReference>
<name>A0A7K3RSN7_9ACTN</name>
<dbReference type="Pfam" id="PF11528">
    <property type="entry name" value="DUF3224"/>
    <property type="match status" value="1"/>
</dbReference>
<reference evidence="1 2" key="1">
    <citation type="submission" date="2020-01" db="EMBL/GenBank/DDBJ databases">
        <title>Insect and environment-associated Actinomycetes.</title>
        <authorList>
            <person name="Currrie C."/>
            <person name="Chevrette M."/>
            <person name="Carlson C."/>
            <person name="Stubbendieck R."/>
            <person name="Wendt-Pienkowski E."/>
        </authorList>
    </citation>
    <scope>NUCLEOTIDE SEQUENCE [LARGE SCALE GENOMIC DNA]</scope>
    <source>
        <strain evidence="1 2">SID7590</strain>
    </source>
</reference>
<dbReference type="Gene3D" id="2.40.350.10">
    <property type="entry name" value="SO1590-like"/>
    <property type="match status" value="1"/>
</dbReference>
<dbReference type="InterPro" id="IPR021607">
    <property type="entry name" value="DUF3224"/>
</dbReference>
<comment type="caution">
    <text evidence="1">The sequence shown here is derived from an EMBL/GenBank/DDBJ whole genome shotgun (WGS) entry which is preliminary data.</text>
</comment>